<dbReference type="AlphaFoldDB" id="A0A8R7Q431"/>
<reference evidence="2" key="2">
    <citation type="submission" date="2018-03" db="EMBL/GenBank/DDBJ databases">
        <title>The Triticum urartu genome reveals the dynamic nature of wheat genome evolution.</title>
        <authorList>
            <person name="Ling H."/>
            <person name="Ma B."/>
            <person name="Shi X."/>
            <person name="Liu H."/>
            <person name="Dong L."/>
            <person name="Sun H."/>
            <person name="Cao Y."/>
            <person name="Gao Q."/>
            <person name="Zheng S."/>
            <person name="Li Y."/>
            <person name="Yu Y."/>
            <person name="Du H."/>
            <person name="Qi M."/>
            <person name="Li Y."/>
            <person name="Yu H."/>
            <person name="Cui Y."/>
            <person name="Wang N."/>
            <person name="Chen C."/>
            <person name="Wu H."/>
            <person name="Zhao Y."/>
            <person name="Zhang J."/>
            <person name="Li Y."/>
            <person name="Zhou W."/>
            <person name="Zhang B."/>
            <person name="Hu W."/>
            <person name="Eijk M."/>
            <person name="Tang J."/>
            <person name="Witsenboer H."/>
            <person name="Zhao S."/>
            <person name="Li Z."/>
            <person name="Zhang A."/>
            <person name="Wang D."/>
            <person name="Liang C."/>
        </authorList>
    </citation>
    <scope>NUCLEOTIDE SEQUENCE [LARGE SCALE GENOMIC DNA]</scope>
    <source>
        <strain evidence="2">cv. G1812</strain>
    </source>
</reference>
<dbReference type="Proteomes" id="UP000015106">
    <property type="component" value="Chromosome 4"/>
</dbReference>
<reference evidence="3" key="1">
    <citation type="journal article" date="2013" name="Nature">
        <title>Draft genome of the wheat A-genome progenitor Triticum urartu.</title>
        <authorList>
            <person name="Ling H.Q."/>
            <person name="Zhao S."/>
            <person name="Liu D."/>
            <person name="Wang J."/>
            <person name="Sun H."/>
            <person name="Zhang C."/>
            <person name="Fan H."/>
            <person name="Li D."/>
            <person name="Dong L."/>
            <person name="Tao Y."/>
            <person name="Gao C."/>
            <person name="Wu H."/>
            <person name="Li Y."/>
            <person name="Cui Y."/>
            <person name="Guo X."/>
            <person name="Zheng S."/>
            <person name="Wang B."/>
            <person name="Yu K."/>
            <person name="Liang Q."/>
            <person name="Yang W."/>
            <person name="Lou X."/>
            <person name="Chen J."/>
            <person name="Feng M."/>
            <person name="Jian J."/>
            <person name="Zhang X."/>
            <person name="Luo G."/>
            <person name="Jiang Y."/>
            <person name="Liu J."/>
            <person name="Wang Z."/>
            <person name="Sha Y."/>
            <person name="Zhang B."/>
            <person name="Wu H."/>
            <person name="Tang D."/>
            <person name="Shen Q."/>
            <person name="Xue P."/>
            <person name="Zou S."/>
            <person name="Wang X."/>
            <person name="Liu X."/>
            <person name="Wang F."/>
            <person name="Yang Y."/>
            <person name="An X."/>
            <person name="Dong Z."/>
            <person name="Zhang K."/>
            <person name="Zhang X."/>
            <person name="Luo M.C."/>
            <person name="Dvorak J."/>
            <person name="Tong Y."/>
            <person name="Wang J."/>
            <person name="Yang H."/>
            <person name="Li Z."/>
            <person name="Wang D."/>
            <person name="Zhang A."/>
            <person name="Wang J."/>
        </authorList>
    </citation>
    <scope>NUCLEOTIDE SEQUENCE</scope>
    <source>
        <strain evidence="3">cv. G1812</strain>
    </source>
</reference>
<feature type="region of interest" description="Disordered" evidence="1">
    <location>
        <begin position="60"/>
        <end position="83"/>
    </location>
</feature>
<dbReference type="Gramene" id="TuG1812G0400001099.01.T01">
    <property type="protein sequence ID" value="TuG1812G0400001099.01.T01.cds416440"/>
    <property type="gene ID" value="TuG1812G0400001099.01"/>
</dbReference>
<reference evidence="2" key="3">
    <citation type="submission" date="2022-06" db="UniProtKB">
        <authorList>
            <consortium name="EnsemblPlants"/>
        </authorList>
    </citation>
    <scope>IDENTIFICATION</scope>
</reference>
<evidence type="ECO:0000256" key="1">
    <source>
        <dbReference type="SAM" id="MobiDB-lite"/>
    </source>
</evidence>
<name>A0A8R7Q431_TRIUA</name>
<sequence length="169" mass="18722">MIKLYRHDRLRRLLLALTKNARPRCRPRGVLLLLAVVMKMTRRLRRRRRLRHLDALLPETTDAPRRQQRHDGVETACRDGGPDRLLVPVGPHRDAVLPVDPPQLVVGGARGDVEHVERGHALLAGAVVLGAGEFLRHPRRLLLPGRAGAGAEEEDEVALEPAPLGLAPV</sequence>
<protein>
    <submittedName>
        <fullName evidence="2">Uncharacterized protein</fullName>
    </submittedName>
</protein>
<dbReference type="EnsemblPlants" id="TuG1812G0400001099.01.T01">
    <property type="protein sequence ID" value="TuG1812G0400001099.01.T01.cds416440"/>
    <property type="gene ID" value="TuG1812G0400001099.01"/>
</dbReference>
<evidence type="ECO:0000313" key="3">
    <source>
        <dbReference type="Proteomes" id="UP000015106"/>
    </source>
</evidence>
<keyword evidence="3" id="KW-1185">Reference proteome</keyword>
<proteinExistence type="predicted"/>
<organism evidence="2 3">
    <name type="scientific">Triticum urartu</name>
    <name type="common">Red wild einkorn</name>
    <name type="synonym">Crithodium urartu</name>
    <dbReference type="NCBI Taxonomy" id="4572"/>
    <lineage>
        <taxon>Eukaryota</taxon>
        <taxon>Viridiplantae</taxon>
        <taxon>Streptophyta</taxon>
        <taxon>Embryophyta</taxon>
        <taxon>Tracheophyta</taxon>
        <taxon>Spermatophyta</taxon>
        <taxon>Magnoliopsida</taxon>
        <taxon>Liliopsida</taxon>
        <taxon>Poales</taxon>
        <taxon>Poaceae</taxon>
        <taxon>BOP clade</taxon>
        <taxon>Pooideae</taxon>
        <taxon>Triticodae</taxon>
        <taxon>Triticeae</taxon>
        <taxon>Triticinae</taxon>
        <taxon>Triticum</taxon>
    </lineage>
</organism>
<feature type="compositionally biased region" description="Basic and acidic residues" evidence="1">
    <location>
        <begin position="62"/>
        <end position="82"/>
    </location>
</feature>
<evidence type="ECO:0000313" key="2">
    <source>
        <dbReference type="EnsemblPlants" id="TuG1812G0400001099.01.T01.cds416440"/>
    </source>
</evidence>
<accession>A0A8R7Q431</accession>
<feature type="region of interest" description="Disordered" evidence="1">
    <location>
        <begin position="147"/>
        <end position="169"/>
    </location>
</feature>
<feature type="compositionally biased region" description="Low complexity" evidence="1">
    <location>
        <begin position="159"/>
        <end position="169"/>
    </location>
</feature>